<comment type="caution">
    <text evidence="1">The sequence shown here is derived from an EMBL/GenBank/DDBJ whole genome shotgun (WGS) entry which is preliminary data.</text>
</comment>
<sequence length="262" mass="31122">KYYDTLHISCIGYLEKDILINSLSLIDLDSIYLQPNIIELNAVEIHAKSRRAPKAKEIIKLSIRQIMDNYPDKSILYNGYYREYIKKNNDYINLFESIINLEDPGFQSTDNFNAGLMYKRINLDFQIDSLLMRPYDNLDKFVPHSRMPIPLNNELVILRAHDPVRNYNRKSLYFIDCLETDFIRNHDFSAPKLTYLSDRPYYYITFEDNRKYTTGINRISTRGTIYIDALNYGIKKINYRATIDKETNRQKLFELSLEYKLV</sequence>
<evidence type="ECO:0000313" key="1">
    <source>
        <dbReference type="EMBL" id="GAH65635.1"/>
    </source>
</evidence>
<reference evidence="1" key="1">
    <citation type="journal article" date="2014" name="Front. Microbiol.">
        <title>High frequency of phylogenetically diverse reductive dehalogenase-homologous genes in deep subseafloor sedimentary metagenomes.</title>
        <authorList>
            <person name="Kawai M."/>
            <person name="Futagami T."/>
            <person name="Toyoda A."/>
            <person name="Takaki Y."/>
            <person name="Nishi S."/>
            <person name="Hori S."/>
            <person name="Arai W."/>
            <person name="Tsubouchi T."/>
            <person name="Morono Y."/>
            <person name="Uchiyama I."/>
            <person name="Ito T."/>
            <person name="Fujiyama A."/>
            <person name="Inagaki F."/>
            <person name="Takami H."/>
        </authorList>
    </citation>
    <scope>NUCLEOTIDE SEQUENCE</scope>
    <source>
        <strain evidence="1">Expedition CK06-06</strain>
    </source>
</reference>
<feature type="non-terminal residue" evidence="1">
    <location>
        <position position="262"/>
    </location>
</feature>
<accession>X1I8M9</accession>
<feature type="non-terminal residue" evidence="1">
    <location>
        <position position="1"/>
    </location>
</feature>
<proteinExistence type="predicted"/>
<dbReference type="EMBL" id="BARU01031965">
    <property type="protein sequence ID" value="GAH65635.1"/>
    <property type="molecule type" value="Genomic_DNA"/>
</dbReference>
<name>X1I8M9_9ZZZZ</name>
<dbReference type="AlphaFoldDB" id="X1I8M9"/>
<gene>
    <name evidence="1" type="ORF">S03H2_50482</name>
</gene>
<protein>
    <submittedName>
        <fullName evidence="1">Uncharacterized protein</fullName>
    </submittedName>
</protein>
<organism evidence="1">
    <name type="scientific">marine sediment metagenome</name>
    <dbReference type="NCBI Taxonomy" id="412755"/>
    <lineage>
        <taxon>unclassified sequences</taxon>
        <taxon>metagenomes</taxon>
        <taxon>ecological metagenomes</taxon>
    </lineage>
</organism>